<keyword evidence="2" id="KW-1185">Reference proteome</keyword>
<dbReference type="Proteomes" id="UP001056778">
    <property type="component" value="Chromosome 6"/>
</dbReference>
<sequence>MKLLYFLVLFITIIKVSLTIENKYSAAANTPEEETRTLKDLEKPFRMQKVNLLWSKAKLRLTEPKLKSLFGALKLYDKEELVWKKVKADGQDKDGLRSGTSKEIPRDNDNVRTPR</sequence>
<accession>A0ACB9SWE5</accession>
<organism evidence="1 2">
    <name type="scientific">Holotrichia oblita</name>
    <name type="common">Chafer beetle</name>
    <dbReference type="NCBI Taxonomy" id="644536"/>
    <lineage>
        <taxon>Eukaryota</taxon>
        <taxon>Metazoa</taxon>
        <taxon>Ecdysozoa</taxon>
        <taxon>Arthropoda</taxon>
        <taxon>Hexapoda</taxon>
        <taxon>Insecta</taxon>
        <taxon>Pterygota</taxon>
        <taxon>Neoptera</taxon>
        <taxon>Endopterygota</taxon>
        <taxon>Coleoptera</taxon>
        <taxon>Polyphaga</taxon>
        <taxon>Scarabaeiformia</taxon>
        <taxon>Scarabaeidae</taxon>
        <taxon>Melolonthinae</taxon>
        <taxon>Holotrichia</taxon>
    </lineage>
</organism>
<evidence type="ECO:0000313" key="2">
    <source>
        <dbReference type="Proteomes" id="UP001056778"/>
    </source>
</evidence>
<gene>
    <name evidence="1" type="ORF">MML48_6g00017510</name>
</gene>
<protein>
    <submittedName>
        <fullName evidence="1">Alpha-2-macroglobulin receptor-associated protein</fullName>
    </submittedName>
</protein>
<proteinExistence type="predicted"/>
<dbReference type="EMBL" id="CM043020">
    <property type="protein sequence ID" value="KAI4458868.1"/>
    <property type="molecule type" value="Genomic_DNA"/>
</dbReference>
<evidence type="ECO:0000313" key="1">
    <source>
        <dbReference type="EMBL" id="KAI4458868.1"/>
    </source>
</evidence>
<comment type="caution">
    <text evidence="1">The sequence shown here is derived from an EMBL/GenBank/DDBJ whole genome shotgun (WGS) entry which is preliminary data.</text>
</comment>
<reference evidence="1" key="1">
    <citation type="submission" date="2022-04" db="EMBL/GenBank/DDBJ databases">
        <title>Chromosome-scale genome assembly of Holotrichia oblita Faldermann.</title>
        <authorList>
            <person name="Rongchong L."/>
        </authorList>
    </citation>
    <scope>NUCLEOTIDE SEQUENCE</scope>
    <source>
        <strain evidence="1">81SQS9</strain>
    </source>
</reference>
<keyword evidence="1" id="KW-0675">Receptor</keyword>
<name>A0ACB9SWE5_HOLOL</name>